<dbReference type="AlphaFoldDB" id="A0A225VSW7"/>
<evidence type="ECO:0000313" key="2">
    <source>
        <dbReference type="EMBL" id="OWZ08415.1"/>
    </source>
</evidence>
<name>A0A225VSW7_9STRA</name>
<dbReference type="Proteomes" id="UP000198211">
    <property type="component" value="Unassembled WGS sequence"/>
</dbReference>
<feature type="region of interest" description="Disordered" evidence="1">
    <location>
        <begin position="116"/>
        <end position="135"/>
    </location>
</feature>
<reference evidence="3" key="1">
    <citation type="submission" date="2017-03" db="EMBL/GenBank/DDBJ databases">
        <title>Phytopthora megakarya and P. palmivora, two closely related causual agents of cacao black pod achieved similar genome size and gene model numbers by different mechanisms.</title>
        <authorList>
            <person name="Ali S."/>
            <person name="Shao J."/>
            <person name="Larry D.J."/>
            <person name="Kronmiller B."/>
            <person name="Shen D."/>
            <person name="Strem M.D."/>
            <person name="Melnick R.L."/>
            <person name="Guiltinan M.J."/>
            <person name="Tyler B.M."/>
            <person name="Meinhardt L.W."/>
            <person name="Bailey B.A."/>
        </authorList>
    </citation>
    <scope>NUCLEOTIDE SEQUENCE [LARGE SCALE GENOMIC DNA]</scope>
    <source>
        <strain evidence="3">zdho120</strain>
    </source>
</reference>
<dbReference type="CDD" id="cd00303">
    <property type="entry name" value="retropepsin_like"/>
    <property type="match status" value="1"/>
</dbReference>
<evidence type="ECO:0000313" key="3">
    <source>
        <dbReference type="Proteomes" id="UP000198211"/>
    </source>
</evidence>
<protein>
    <recommendedName>
        <fullName evidence="4">Peptidase A2 domain-containing protein</fullName>
    </recommendedName>
</protein>
<gene>
    <name evidence="2" type="ORF">PHMEG_00019050</name>
</gene>
<dbReference type="SUPFAM" id="SSF50630">
    <property type="entry name" value="Acid proteases"/>
    <property type="match status" value="1"/>
</dbReference>
<dbReference type="EMBL" id="NBNE01003164">
    <property type="protein sequence ID" value="OWZ08415.1"/>
    <property type="molecule type" value="Genomic_DNA"/>
</dbReference>
<evidence type="ECO:0000256" key="1">
    <source>
        <dbReference type="SAM" id="MobiDB-lite"/>
    </source>
</evidence>
<accession>A0A225VSW7</accession>
<keyword evidence="3" id="KW-1185">Reference proteome</keyword>
<feature type="compositionally biased region" description="Polar residues" evidence="1">
    <location>
        <begin position="118"/>
        <end position="133"/>
    </location>
</feature>
<evidence type="ECO:0008006" key="4">
    <source>
        <dbReference type="Google" id="ProtNLM"/>
    </source>
</evidence>
<dbReference type="InterPro" id="IPR021109">
    <property type="entry name" value="Peptidase_aspartic_dom_sf"/>
</dbReference>
<dbReference type="Gene3D" id="2.40.70.10">
    <property type="entry name" value="Acid Proteases"/>
    <property type="match status" value="1"/>
</dbReference>
<sequence length="223" mass="25021">MVLVWRLTHSVHYCYKRCKLCKQVHDAGKCEAFTELASLLRSKVDKKDLTPMLQSVADHQLKLGWFLSGCHRKVKSPEDREMGFVNTTETVEGNDGSLGENAVDGLDVGEDDGHLTEASVSSREPNEASSRSLARTAKLLPGERLGWWSSQRYDKRKRMRAVIMGAIDDTRTRILLDTGAYVSVISAAYAKRLRLREVPDHGRSLEVRGINPGVQVTRRQTLV</sequence>
<proteinExistence type="predicted"/>
<organism evidence="2 3">
    <name type="scientific">Phytophthora megakarya</name>
    <dbReference type="NCBI Taxonomy" id="4795"/>
    <lineage>
        <taxon>Eukaryota</taxon>
        <taxon>Sar</taxon>
        <taxon>Stramenopiles</taxon>
        <taxon>Oomycota</taxon>
        <taxon>Peronosporomycetes</taxon>
        <taxon>Peronosporales</taxon>
        <taxon>Peronosporaceae</taxon>
        <taxon>Phytophthora</taxon>
    </lineage>
</organism>
<comment type="caution">
    <text evidence="2">The sequence shown here is derived from an EMBL/GenBank/DDBJ whole genome shotgun (WGS) entry which is preliminary data.</text>
</comment>